<dbReference type="Proteomes" id="UP000196803">
    <property type="component" value="Unassembled WGS sequence"/>
</dbReference>
<evidence type="ECO:0000313" key="3">
    <source>
        <dbReference type="Proteomes" id="UP000196803"/>
    </source>
</evidence>
<keyword evidence="1" id="KW-1133">Transmembrane helix</keyword>
<proteinExistence type="predicted"/>
<organism evidence="2 3">
    <name type="scientific">Caldicellulosiruptor bescii</name>
    <name type="common">Anaerocellum thermophilum</name>
    <dbReference type="NCBI Taxonomy" id="31899"/>
    <lineage>
        <taxon>Bacteria</taxon>
        <taxon>Bacillati</taxon>
        <taxon>Bacillota</taxon>
        <taxon>Bacillota incertae sedis</taxon>
        <taxon>Caldicellulosiruptorales</taxon>
        <taxon>Caldicellulosiruptoraceae</taxon>
        <taxon>Caldicellulosiruptor</taxon>
    </lineage>
</organism>
<keyword evidence="1" id="KW-0472">Membrane</keyword>
<gene>
    <name evidence="2" type="ORF">SAMN05216240_2191</name>
</gene>
<evidence type="ECO:0000313" key="2">
    <source>
        <dbReference type="EMBL" id="SMR94640.1"/>
    </source>
</evidence>
<evidence type="ECO:0000256" key="1">
    <source>
        <dbReference type="SAM" id="Phobius"/>
    </source>
</evidence>
<dbReference type="EMBL" id="FXXC01000001">
    <property type="protein sequence ID" value="SMR94640.1"/>
    <property type="molecule type" value="Genomic_DNA"/>
</dbReference>
<protein>
    <submittedName>
        <fullName evidence="2">Uncharacterized protein</fullName>
    </submittedName>
</protein>
<comment type="caution">
    <text evidence="2">The sequence shown here is derived from an EMBL/GenBank/DDBJ whole genome shotgun (WGS) entry which is preliminary data.</text>
</comment>
<keyword evidence="3" id="KW-1185">Reference proteome</keyword>
<keyword evidence="1" id="KW-0812">Transmembrane</keyword>
<feature type="transmembrane region" description="Helical" evidence="1">
    <location>
        <begin position="27"/>
        <end position="43"/>
    </location>
</feature>
<reference evidence="2 3" key="1">
    <citation type="submission" date="2017-05" db="EMBL/GenBank/DDBJ databases">
        <authorList>
            <person name="Varghese N."/>
            <person name="Submissions S."/>
        </authorList>
    </citation>
    <scope>NUCLEOTIDE SEQUENCE [LARGE SCALE GENOMIC DNA]</scope>
    <source>
        <strain evidence="2 3">MACB1020</strain>
    </source>
</reference>
<feature type="transmembrane region" description="Helical" evidence="1">
    <location>
        <begin position="63"/>
        <end position="83"/>
    </location>
</feature>
<accession>A0ABY1SA73</accession>
<name>A0ABY1SA73_CALBS</name>
<sequence length="107" mass="12430">MLRVVGGIVISFKTLESEIKKLFKSKLILLIYFFYVILMIMIYRNTNRDITSNSIFSPYASGLLLYCNLIGGIAITIISALICDREYQANLLFIYSTILKRKYFFFT</sequence>